<name>A0A9X2WJC4_9GAMM</name>
<proteinExistence type="predicted"/>
<comment type="caution">
    <text evidence="2">The sequence shown here is derived from an EMBL/GenBank/DDBJ whole genome shotgun (WGS) entry which is preliminary data.</text>
</comment>
<reference evidence="2" key="1">
    <citation type="journal article" date="2023" name="Int. J. Syst. Evol. Microbiol.">
        <title>&lt;i&gt;Shewanella septentrionalis&lt;/i&gt; sp. nov. and &lt;i&gt;Shewanella holmiensis&lt;/i&gt; sp. nov., isolated from Baltic Sea water and sediments.</title>
        <authorList>
            <person name="Martin-Rodriguez A.J."/>
            <person name="Thorell K."/>
            <person name="Joffre E."/>
            <person name="Jensie-Markopoulos S."/>
            <person name="Moore E.R.B."/>
            <person name="Sjoling A."/>
        </authorList>
    </citation>
    <scope>NUCLEOTIDE SEQUENCE</scope>
    <source>
        <strain evidence="2">SP1S2-7</strain>
    </source>
</reference>
<gene>
    <name evidence="2" type="ORF">NE535_00080</name>
</gene>
<sequence>MSHNTASKQAILAALGQSSINQLNQKPDLSGLKSSALLQADLINRFEKGLASVTGELVYPDDDNSFDLLKGNVAQLISQGMQVISLVDGIQGNQLMPMQPHELKHIDYAIIQARFAVAENGAIWVDSEQLNGINTNTHRVLPFICENLIMVLNKDNIVATMHDAPEKMHLHAGDFGTFIAGPSKTADIEQALVVGAHGAFSLKVYLI</sequence>
<dbReference type="RefSeq" id="WP_261296665.1">
    <property type="nucleotide sequence ID" value="NZ_JAMTCD010000001.1"/>
</dbReference>
<dbReference type="PANTHER" id="PTHR43682">
    <property type="entry name" value="LACTATE UTILIZATION PROTEIN C"/>
    <property type="match status" value="1"/>
</dbReference>
<dbReference type="InterPro" id="IPR024185">
    <property type="entry name" value="FTHF_cligase-like_sf"/>
</dbReference>
<dbReference type="SUPFAM" id="SSF100950">
    <property type="entry name" value="NagB/RpiA/CoA transferase-like"/>
    <property type="match status" value="1"/>
</dbReference>
<evidence type="ECO:0000259" key="1">
    <source>
        <dbReference type="Pfam" id="PF02589"/>
    </source>
</evidence>
<dbReference type="EMBL" id="JAMTCD010000001">
    <property type="protein sequence ID" value="MCT7940199.1"/>
    <property type="molecule type" value="Genomic_DNA"/>
</dbReference>
<feature type="domain" description="LUD" evidence="1">
    <location>
        <begin position="102"/>
        <end position="207"/>
    </location>
</feature>
<protein>
    <submittedName>
        <fullName evidence="2">LUD domain-containing protein</fullName>
    </submittedName>
</protein>
<accession>A0A9X2WJC4</accession>
<dbReference type="Proteomes" id="UP001155546">
    <property type="component" value="Unassembled WGS sequence"/>
</dbReference>
<evidence type="ECO:0000313" key="2">
    <source>
        <dbReference type="EMBL" id="MCT7940199.1"/>
    </source>
</evidence>
<keyword evidence="3" id="KW-1185">Reference proteome</keyword>
<organism evidence="2 3">
    <name type="scientific">Shewanella holmiensis</name>
    <dbReference type="NCBI Taxonomy" id="2952222"/>
    <lineage>
        <taxon>Bacteria</taxon>
        <taxon>Pseudomonadati</taxon>
        <taxon>Pseudomonadota</taxon>
        <taxon>Gammaproteobacteria</taxon>
        <taxon>Alteromonadales</taxon>
        <taxon>Shewanellaceae</taxon>
        <taxon>Shewanella</taxon>
    </lineage>
</organism>
<evidence type="ECO:0000313" key="3">
    <source>
        <dbReference type="Proteomes" id="UP001155546"/>
    </source>
</evidence>
<dbReference type="InterPro" id="IPR003741">
    <property type="entry name" value="LUD_dom"/>
</dbReference>
<dbReference type="Gene3D" id="3.40.50.10420">
    <property type="entry name" value="NagB/RpiA/CoA transferase-like"/>
    <property type="match status" value="1"/>
</dbReference>
<dbReference type="PANTHER" id="PTHR43682:SF1">
    <property type="entry name" value="LACTATE UTILIZATION PROTEIN C"/>
    <property type="match status" value="1"/>
</dbReference>
<dbReference type="Pfam" id="PF02589">
    <property type="entry name" value="LUD_dom"/>
    <property type="match status" value="1"/>
</dbReference>
<dbReference type="AlphaFoldDB" id="A0A9X2WJC4"/>
<dbReference type="InterPro" id="IPR037171">
    <property type="entry name" value="NagB/RpiA_transferase-like"/>
</dbReference>